<proteinExistence type="predicted"/>
<sequence length="474" mass="53166">MEAFGSNTLQNDDEGRVLEGLLDAFGSTFSLEEIASAYCKAGRNADLAGTMLYDLKGHTFTTDKSSSKSSQIHTSNGEAQSENSSETYSTTIFGKSSDLDRNLKASKPGSCRVSMGTISCVLDKGYVRSTSLANQSCMMKKPLKLDSNDFLACELLREKHSLNLVGDDNQQNDVEDFLFKMLGDGFQLDRNIIREVLGCCGYDMKKSMEKLLDLSATTLDKRDNFLGESTKKSADRGSREQRERNDLQEVLAALFHAPERSEEFPGRTVAVNTVERSRASGQVVVEPLRDTNAEHKTCNMNQHQDTEEDDGEDSYRDLRRAVKEYRAAMKEYYKAAVEAFAKGDHVRASKLLEEGQFFHRKADEADEESVQKIFETRNTETEDAMSLDLHNHGAKEAIRLLKCHLSSLSGIPSMKYLKVIMETNDEDVSKGARKRLIIKLLDKESIKWIEEGNAGTILIRLDEINPKHLSFARK</sequence>
<feature type="region of interest" description="Disordered" evidence="1">
    <location>
        <begin position="61"/>
        <end position="87"/>
    </location>
</feature>
<dbReference type="AlphaFoldDB" id="A0A5B6ZEX4"/>
<dbReference type="Gene3D" id="3.30.1370.110">
    <property type="match status" value="1"/>
</dbReference>
<accession>A0A5B6ZEX4</accession>
<dbReference type="PANTHER" id="PTHR47872:SF3">
    <property type="entry name" value="NUCLEAR RNA EXPORT FACTOR SDE5 ISOFORM X1"/>
    <property type="match status" value="1"/>
</dbReference>
<evidence type="ECO:0000313" key="3">
    <source>
        <dbReference type="EMBL" id="MPA42639.1"/>
    </source>
</evidence>
<dbReference type="InterPro" id="IPR036063">
    <property type="entry name" value="Smr_dom_sf"/>
</dbReference>
<dbReference type="Pfam" id="PF24767">
    <property type="entry name" value="UBA_At5g58720"/>
    <property type="match status" value="1"/>
</dbReference>
<dbReference type="Pfam" id="PF08590">
    <property type="entry name" value="DUF1771"/>
    <property type="match status" value="1"/>
</dbReference>
<feature type="region of interest" description="Disordered" evidence="1">
    <location>
        <begin position="295"/>
        <end position="315"/>
    </location>
</feature>
<gene>
    <name evidence="3" type="ORF">Din_012080</name>
</gene>
<feature type="domain" description="DUF1771" evidence="2">
    <location>
        <begin position="314"/>
        <end position="379"/>
    </location>
</feature>
<name>A0A5B6ZEX4_DAVIN</name>
<dbReference type="InterPro" id="IPR056254">
    <property type="entry name" value="At5g58720/SDE5-like_UBA-like"/>
</dbReference>
<dbReference type="SMART" id="SM01162">
    <property type="entry name" value="DUF1771"/>
    <property type="match status" value="1"/>
</dbReference>
<dbReference type="EMBL" id="GHES01012080">
    <property type="protein sequence ID" value="MPA42639.1"/>
    <property type="molecule type" value="Transcribed_RNA"/>
</dbReference>
<evidence type="ECO:0000259" key="2">
    <source>
        <dbReference type="SMART" id="SM01162"/>
    </source>
</evidence>
<evidence type="ECO:0000256" key="1">
    <source>
        <dbReference type="SAM" id="MobiDB-lite"/>
    </source>
</evidence>
<feature type="compositionally biased region" description="Polar residues" evidence="1">
    <location>
        <begin position="71"/>
        <end position="87"/>
    </location>
</feature>
<reference evidence="3" key="1">
    <citation type="submission" date="2019-08" db="EMBL/GenBank/DDBJ databases">
        <title>Reference gene set and small RNA set construction with multiple tissues from Davidia involucrata Baill.</title>
        <authorList>
            <person name="Yang H."/>
            <person name="Zhou C."/>
            <person name="Li G."/>
            <person name="Wang J."/>
            <person name="Gao P."/>
            <person name="Wang M."/>
            <person name="Wang R."/>
            <person name="Zhao Y."/>
        </authorList>
    </citation>
    <scope>NUCLEOTIDE SEQUENCE</scope>
    <source>
        <tissue evidence="3">Mixed with DoveR01_LX</tissue>
    </source>
</reference>
<dbReference type="PANTHER" id="PTHR47872">
    <property type="entry name" value="NUCLEAR RNA EXPORT FACTOR SDE5-RELATED"/>
    <property type="match status" value="1"/>
</dbReference>
<dbReference type="InterPro" id="IPR013899">
    <property type="entry name" value="DUF1771"/>
</dbReference>
<protein>
    <recommendedName>
        <fullName evidence="2">DUF1771 domain-containing protein</fullName>
    </recommendedName>
</protein>
<organism evidence="3">
    <name type="scientific">Davidia involucrata</name>
    <name type="common">Dove tree</name>
    <dbReference type="NCBI Taxonomy" id="16924"/>
    <lineage>
        <taxon>Eukaryota</taxon>
        <taxon>Viridiplantae</taxon>
        <taxon>Streptophyta</taxon>
        <taxon>Embryophyta</taxon>
        <taxon>Tracheophyta</taxon>
        <taxon>Spermatophyta</taxon>
        <taxon>Magnoliopsida</taxon>
        <taxon>eudicotyledons</taxon>
        <taxon>Gunneridae</taxon>
        <taxon>Pentapetalae</taxon>
        <taxon>asterids</taxon>
        <taxon>Cornales</taxon>
        <taxon>Nyssaceae</taxon>
        <taxon>Davidia</taxon>
    </lineage>
</organism>